<name>A0A2I0R6C5_9FLAO</name>
<protein>
    <recommendedName>
        <fullName evidence="3">POTRA domain-containing protein</fullName>
    </recommendedName>
</protein>
<gene>
    <name evidence="1" type="ORF">CW751_00815</name>
</gene>
<dbReference type="EMBL" id="PJNI01000001">
    <property type="protein sequence ID" value="PKR81910.1"/>
    <property type="molecule type" value="Genomic_DNA"/>
</dbReference>
<evidence type="ECO:0008006" key="3">
    <source>
        <dbReference type="Google" id="ProtNLM"/>
    </source>
</evidence>
<evidence type="ECO:0000313" key="2">
    <source>
        <dbReference type="Proteomes" id="UP000236654"/>
    </source>
</evidence>
<reference evidence="1 2" key="1">
    <citation type="submission" date="2017-12" db="EMBL/GenBank/DDBJ databases">
        <title>The draft genome sequence of Brumimicrobium saltpan LHR20.</title>
        <authorList>
            <person name="Do Z.-J."/>
            <person name="Luo H.-R."/>
        </authorList>
    </citation>
    <scope>NUCLEOTIDE SEQUENCE [LARGE SCALE GENOMIC DNA]</scope>
    <source>
        <strain evidence="1 2">LHR20</strain>
    </source>
</reference>
<accession>A0A2I0R6C5</accession>
<evidence type="ECO:0000313" key="1">
    <source>
        <dbReference type="EMBL" id="PKR81910.1"/>
    </source>
</evidence>
<dbReference type="Gene3D" id="3.10.20.310">
    <property type="entry name" value="membrane protein fhac"/>
    <property type="match status" value="1"/>
</dbReference>
<dbReference type="AlphaFoldDB" id="A0A2I0R6C5"/>
<comment type="caution">
    <text evidence="1">The sequence shown here is derived from an EMBL/GenBank/DDBJ whole genome shotgun (WGS) entry which is preliminary data.</text>
</comment>
<keyword evidence="2" id="KW-1185">Reference proteome</keyword>
<sequence>MIRLLTLLVLFLPFYFFGQKNLYLSFNDQKIKSIQRKIKKTFESKQEIAEYLNKIRYKAIKKGYVLASIDTLYYSNDTAYVRFYLGEVFKRIEIKVNKNDQNIVRGTPRINERFLSKLPFKPREVKDVLLRLNEYLNENGYPFSKVYLKIDTLKEHVSYAQLHIEKGPFITLKEIHIRGESKVREKYIFNALSIKEGDPYNESILSNISSKIDQIQFVKEIKPHEILFTPEGADLYLYLESVPVSLINGIVGLQPNPITEKTTVTGDVRLKLLNIVKRGEELKINWKSLQPKTQELNLGFNFPFLFNTPFGIDTEFDLYKQDSTFLTTNLQLGIRYFLTGGSYLKAFYTAENSNLLSGANNSLSNNFSTVSSNRYGLGIVHNNLDYLPNPSKGLTIDMDASVGNRKSRPIQSDSTTNATVFKAEFHIAYYVPITPRNVLKLANTTQSYYAPRIYENELFRFGGLKHQRGFNEEVLFATTTSTFTLEYRFLVDKNSHAFAFFDQSFYENNAKDYTQDQPFGFGAGFSFGTNLGIFSISYALGKQFNNDIQLRDGKVHFGYIAYF</sequence>
<proteinExistence type="predicted"/>
<dbReference type="Gene3D" id="2.40.160.50">
    <property type="entry name" value="membrane protein fhac: a member of the omp85/tpsb transporter family"/>
    <property type="match status" value="1"/>
</dbReference>
<organism evidence="1 2">
    <name type="scientific">Brumimicrobium salinarum</name>
    <dbReference type="NCBI Taxonomy" id="2058658"/>
    <lineage>
        <taxon>Bacteria</taxon>
        <taxon>Pseudomonadati</taxon>
        <taxon>Bacteroidota</taxon>
        <taxon>Flavobacteriia</taxon>
        <taxon>Flavobacteriales</taxon>
        <taxon>Crocinitomicaceae</taxon>
        <taxon>Brumimicrobium</taxon>
    </lineage>
</organism>
<dbReference type="Proteomes" id="UP000236654">
    <property type="component" value="Unassembled WGS sequence"/>
</dbReference>